<evidence type="ECO:0000313" key="7">
    <source>
        <dbReference type="EMBL" id="XCC97729.1"/>
    </source>
</evidence>
<dbReference type="AlphaFoldDB" id="A0AAU8ARU4"/>
<dbReference type="InterPro" id="IPR000847">
    <property type="entry name" value="LysR_HTH_N"/>
</dbReference>
<dbReference type="GO" id="GO:0003700">
    <property type="term" value="F:DNA-binding transcription factor activity"/>
    <property type="evidence" value="ECO:0007669"/>
    <property type="project" value="InterPro"/>
</dbReference>
<organism evidence="7">
    <name type="scientific">Alloyangia sp. H15</name>
    <dbReference type="NCBI Taxonomy" id="3029062"/>
    <lineage>
        <taxon>Bacteria</taxon>
        <taxon>Pseudomonadati</taxon>
        <taxon>Pseudomonadota</taxon>
        <taxon>Alphaproteobacteria</taxon>
        <taxon>Rhodobacterales</taxon>
        <taxon>Roseobacteraceae</taxon>
        <taxon>Alloyangia</taxon>
    </lineage>
</organism>
<feature type="region of interest" description="Disordered" evidence="5">
    <location>
        <begin position="1"/>
        <end position="24"/>
    </location>
</feature>
<dbReference type="PANTHER" id="PTHR30126">
    <property type="entry name" value="HTH-TYPE TRANSCRIPTIONAL REGULATOR"/>
    <property type="match status" value="1"/>
</dbReference>
<evidence type="ECO:0000256" key="1">
    <source>
        <dbReference type="ARBA" id="ARBA00009437"/>
    </source>
</evidence>
<dbReference type="SUPFAM" id="SSF46785">
    <property type="entry name" value="Winged helix' DNA-binding domain"/>
    <property type="match status" value="2"/>
</dbReference>
<sequence length="426" mass="46720">MDTLHIGSETGTQAAPPLPSRSADARLPNLRHLRALLHVGRLKSVNQAGQFMNLSQPAVTQAIARLERGLGVELFQRHPTGMYASRAGELLLRHVEEMFAVLEIGLAAISRPGREPLPADILLKATQLDALVALTRASTPEGASETLGITPVALNRNLHRLEERLHVTLVLRDGRQLRLSQAGLTLARAAKLAQRELEMAMEEIDEAAGHMRGRLAVGALPLARTYVVPRALITLGQRHASARMQLVEGSYETLLAALRDGDIDILVGTLRQPAPTPDVTEVPLFQDRLCVVGRAGHPLAGKKDLKLLDLLRFPWIAPRMGSPARREFDQIFSEPGHQPPQLFEVASHIAVRAILRESDTLALISRRQIRYEEGDGQLVVLSETLARKDRTIGYTVRSRWSPTRLQQSFLDALDAAQKEGPASVGP</sequence>
<accession>A0AAU8ARU4</accession>
<dbReference type="EMBL" id="CP123389">
    <property type="protein sequence ID" value="XCC97729.1"/>
    <property type="molecule type" value="Genomic_DNA"/>
</dbReference>
<evidence type="ECO:0000256" key="5">
    <source>
        <dbReference type="SAM" id="MobiDB-lite"/>
    </source>
</evidence>
<dbReference type="InterPro" id="IPR036388">
    <property type="entry name" value="WH-like_DNA-bd_sf"/>
</dbReference>
<feature type="domain" description="HTH lysR-type" evidence="6">
    <location>
        <begin position="123"/>
        <end position="180"/>
    </location>
</feature>
<dbReference type="Gene3D" id="1.10.10.10">
    <property type="entry name" value="Winged helix-like DNA-binding domain superfamily/Winged helix DNA-binding domain"/>
    <property type="match status" value="2"/>
</dbReference>
<keyword evidence="3" id="KW-0238">DNA-binding</keyword>
<dbReference type="GO" id="GO:0000976">
    <property type="term" value="F:transcription cis-regulatory region binding"/>
    <property type="evidence" value="ECO:0007669"/>
    <property type="project" value="TreeGrafter"/>
</dbReference>
<dbReference type="Gene3D" id="3.40.190.10">
    <property type="entry name" value="Periplasmic binding protein-like II"/>
    <property type="match status" value="2"/>
</dbReference>
<reference evidence="7" key="1">
    <citation type="submission" date="2023-02" db="EMBL/GenBank/DDBJ databases">
        <title>Description and genomic characterization of Salipiger bruguierae sp. nov., isolated from the sediment of mangrove plant Bruguiera sexangula.</title>
        <authorList>
            <person name="Long M."/>
        </authorList>
    </citation>
    <scope>NUCLEOTIDE SEQUENCE</scope>
    <source>
        <strain evidence="7">H15</strain>
        <plasmid evidence="7">unnamed4</plasmid>
    </source>
</reference>
<keyword evidence="7" id="KW-0614">Plasmid</keyword>
<proteinExistence type="inferred from homology"/>
<keyword evidence="4" id="KW-0804">Transcription</keyword>
<dbReference type="InterPro" id="IPR036390">
    <property type="entry name" value="WH_DNA-bd_sf"/>
</dbReference>
<dbReference type="PRINTS" id="PR00039">
    <property type="entry name" value="HTHLYSR"/>
</dbReference>
<geneLocation type="plasmid" evidence="7">
    <name>unnamed4</name>
</geneLocation>
<keyword evidence="2" id="KW-0805">Transcription regulation</keyword>
<dbReference type="RefSeq" id="WP_353476620.1">
    <property type="nucleotide sequence ID" value="NZ_CP123389.1"/>
</dbReference>
<name>A0AAU8ARU4_9RHOB</name>
<dbReference type="Pfam" id="PF00126">
    <property type="entry name" value="HTH_1"/>
    <property type="match status" value="2"/>
</dbReference>
<protein>
    <submittedName>
        <fullName evidence="7">LysR substrate-binding domain-containing protein</fullName>
    </submittedName>
</protein>
<evidence type="ECO:0000256" key="2">
    <source>
        <dbReference type="ARBA" id="ARBA00023015"/>
    </source>
</evidence>
<dbReference type="SUPFAM" id="SSF53850">
    <property type="entry name" value="Periplasmic binding protein-like II"/>
    <property type="match status" value="1"/>
</dbReference>
<dbReference type="PROSITE" id="PS50931">
    <property type="entry name" value="HTH_LYSR"/>
    <property type="match status" value="2"/>
</dbReference>
<evidence type="ECO:0000259" key="6">
    <source>
        <dbReference type="PROSITE" id="PS50931"/>
    </source>
</evidence>
<dbReference type="PANTHER" id="PTHR30126:SF98">
    <property type="entry name" value="HTH-TYPE TRANSCRIPTIONAL ACTIVATOR BAUR"/>
    <property type="match status" value="1"/>
</dbReference>
<evidence type="ECO:0000256" key="4">
    <source>
        <dbReference type="ARBA" id="ARBA00023163"/>
    </source>
</evidence>
<dbReference type="InterPro" id="IPR005119">
    <property type="entry name" value="LysR_subst-bd"/>
</dbReference>
<comment type="similarity">
    <text evidence="1">Belongs to the LysR transcriptional regulatory family.</text>
</comment>
<evidence type="ECO:0000256" key="3">
    <source>
        <dbReference type="ARBA" id="ARBA00023125"/>
    </source>
</evidence>
<feature type="domain" description="HTH lysR-type" evidence="6">
    <location>
        <begin position="28"/>
        <end position="85"/>
    </location>
</feature>
<gene>
    <name evidence="7" type="ORF">PVT71_27920</name>
</gene>
<dbReference type="Pfam" id="PF03466">
    <property type="entry name" value="LysR_substrate"/>
    <property type="match status" value="1"/>
</dbReference>